<keyword evidence="13" id="KW-1208">Phospholipid metabolism</keyword>
<organism evidence="17 18">
    <name type="scientific">Bryocella elongata</name>
    <dbReference type="NCBI Taxonomy" id="863522"/>
    <lineage>
        <taxon>Bacteria</taxon>
        <taxon>Pseudomonadati</taxon>
        <taxon>Acidobacteriota</taxon>
        <taxon>Terriglobia</taxon>
        <taxon>Terriglobales</taxon>
        <taxon>Acidobacteriaceae</taxon>
        <taxon>Bryocella</taxon>
    </lineage>
</organism>
<evidence type="ECO:0000256" key="9">
    <source>
        <dbReference type="ARBA" id="ARBA00022989"/>
    </source>
</evidence>
<dbReference type="GO" id="GO:0016020">
    <property type="term" value="C:membrane"/>
    <property type="evidence" value="ECO:0007669"/>
    <property type="project" value="UniProtKB-SubCell"/>
</dbReference>
<dbReference type="AlphaFoldDB" id="A0A1H6A9C7"/>
<sequence length="194" mass="21716">MTVFRQVRATPNLLTMVRLFALPFLVIEILDNHWKMAFLLLWIAGTSDAFDGIAARRLGQATRLGQYLDPIADKLLLSTLFMVLTHVGLIPRYVTVLVFSRDLGILLICTLLYVTNVLRDFPPSWLGKWNTAVQIVVVLTIMTGQVVHIPGLERAVWLLLRFIAVLAPMSAAQYAWITMRKVQTQGSEIAASAP</sequence>
<dbReference type="EMBL" id="FNVA01000005">
    <property type="protein sequence ID" value="SEG44336.1"/>
    <property type="molecule type" value="Genomic_DNA"/>
</dbReference>
<dbReference type="EC" id="2.7.8.5" evidence="4"/>
<proteinExistence type="inferred from homology"/>
<evidence type="ECO:0000256" key="2">
    <source>
        <dbReference type="ARBA" id="ARBA00005042"/>
    </source>
</evidence>
<protein>
    <recommendedName>
        <fullName evidence="5">CDP-diacylglycerol--glycerol-3-phosphate 3-phosphatidyltransferase</fullName>
        <ecNumber evidence="4">2.7.8.5</ecNumber>
    </recommendedName>
</protein>
<evidence type="ECO:0000256" key="4">
    <source>
        <dbReference type="ARBA" id="ARBA00013170"/>
    </source>
</evidence>
<dbReference type="GO" id="GO:0008444">
    <property type="term" value="F:CDP-diacylglycerol-glycerol-3-phosphate 3-phosphatidyltransferase activity"/>
    <property type="evidence" value="ECO:0007669"/>
    <property type="project" value="UniProtKB-EC"/>
</dbReference>
<reference evidence="17 18" key="1">
    <citation type="submission" date="2016-10" db="EMBL/GenBank/DDBJ databases">
        <authorList>
            <person name="de Groot N.N."/>
        </authorList>
    </citation>
    <scope>NUCLEOTIDE SEQUENCE [LARGE SCALE GENOMIC DNA]</scope>
    <source>
        <strain evidence="17 18">DSM 22489</strain>
    </source>
</reference>
<comment type="pathway">
    <text evidence="2">Phospholipid metabolism; phosphatidylglycerol biosynthesis; phosphatidylglycerol from CDP-diacylglycerol: step 1/2.</text>
</comment>
<feature type="transmembrane region" description="Helical" evidence="16">
    <location>
        <begin position="155"/>
        <end position="177"/>
    </location>
</feature>
<evidence type="ECO:0000256" key="12">
    <source>
        <dbReference type="ARBA" id="ARBA00023209"/>
    </source>
</evidence>
<dbReference type="GO" id="GO:0046474">
    <property type="term" value="P:glycerophospholipid biosynthetic process"/>
    <property type="evidence" value="ECO:0007669"/>
    <property type="project" value="TreeGrafter"/>
</dbReference>
<dbReference type="Pfam" id="PF01066">
    <property type="entry name" value="CDP-OH_P_transf"/>
    <property type="match status" value="1"/>
</dbReference>
<evidence type="ECO:0000256" key="15">
    <source>
        <dbReference type="RuleBase" id="RU003750"/>
    </source>
</evidence>
<dbReference type="InterPro" id="IPR050324">
    <property type="entry name" value="CDP-alcohol_PTase-I"/>
</dbReference>
<dbReference type="PROSITE" id="PS00379">
    <property type="entry name" value="CDP_ALCOHOL_P_TRANSF"/>
    <property type="match status" value="1"/>
</dbReference>
<evidence type="ECO:0000256" key="7">
    <source>
        <dbReference type="ARBA" id="ARBA00022679"/>
    </source>
</evidence>
<evidence type="ECO:0000313" key="18">
    <source>
        <dbReference type="Proteomes" id="UP000236728"/>
    </source>
</evidence>
<dbReference type="InterPro" id="IPR000462">
    <property type="entry name" value="CDP-OH_P_trans"/>
</dbReference>
<dbReference type="PANTHER" id="PTHR14269">
    <property type="entry name" value="CDP-DIACYLGLYCEROL--GLYCEROL-3-PHOSPHATE 3-PHOSPHATIDYLTRANSFERASE-RELATED"/>
    <property type="match status" value="1"/>
</dbReference>
<dbReference type="Gene3D" id="1.20.120.1760">
    <property type="match status" value="1"/>
</dbReference>
<evidence type="ECO:0000256" key="6">
    <source>
        <dbReference type="ARBA" id="ARBA00022516"/>
    </source>
</evidence>
<evidence type="ECO:0000256" key="16">
    <source>
        <dbReference type="SAM" id="Phobius"/>
    </source>
</evidence>
<keyword evidence="18" id="KW-1185">Reference proteome</keyword>
<dbReference type="InterPro" id="IPR048254">
    <property type="entry name" value="CDP_ALCOHOL_P_TRANSF_CS"/>
</dbReference>
<keyword evidence="10" id="KW-0443">Lipid metabolism</keyword>
<dbReference type="PIRSF" id="PIRSF000847">
    <property type="entry name" value="Phos_ph_gly_syn"/>
    <property type="match status" value="1"/>
</dbReference>
<evidence type="ECO:0000256" key="8">
    <source>
        <dbReference type="ARBA" id="ARBA00022692"/>
    </source>
</evidence>
<keyword evidence="7 15" id="KW-0808">Transferase</keyword>
<evidence type="ECO:0000256" key="1">
    <source>
        <dbReference type="ARBA" id="ARBA00004141"/>
    </source>
</evidence>
<dbReference type="PANTHER" id="PTHR14269:SF11">
    <property type="entry name" value="CDP-DIACYLGLYCEROL--GLYCEROL-3-PHOSPHATE 3-PHOSPHATIDYLTRANSFERASE"/>
    <property type="match status" value="1"/>
</dbReference>
<name>A0A1H6A9C7_9BACT</name>
<comment type="subcellular location">
    <subcellularLocation>
        <location evidence="1">Membrane</location>
        <topology evidence="1">Multi-pass membrane protein</topology>
    </subcellularLocation>
</comment>
<keyword evidence="9 16" id="KW-1133">Transmembrane helix</keyword>
<evidence type="ECO:0000313" key="17">
    <source>
        <dbReference type="EMBL" id="SEG44336.1"/>
    </source>
</evidence>
<keyword evidence="12" id="KW-0594">Phospholipid biosynthesis</keyword>
<keyword evidence="11 16" id="KW-0472">Membrane</keyword>
<evidence type="ECO:0000256" key="5">
    <source>
        <dbReference type="ARBA" id="ARBA00014944"/>
    </source>
</evidence>
<comment type="similarity">
    <text evidence="3 15">Belongs to the CDP-alcohol phosphatidyltransferase class-I family.</text>
</comment>
<accession>A0A1H6A9C7</accession>
<evidence type="ECO:0000256" key="13">
    <source>
        <dbReference type="ARBA" id="ARBA00023264"/>
    </source>
</evidence>
<feature type="transmembrane region" description="Helical" evidence="16">
    <location>
        <begin position="99"/>
        <end position="118"/>
    </location>
</feature>
<keyword evidence="8 16" id="KW-0812">Transmembrane</keyword>
<comment type="catalytic activity">
    <reaction evidence="14">
        <text>a CDP-1,2-diacyl-sn-glycerol + sn-glycerol 3-phosphate = a 1,2-diacyl-sn-glycero-3-phospho-(1'-sn-glycero-3'-phosphate) + CMP + H(+)</text>
        <dbReference type="Rhea" id="RHEA:12593"/>
        <dbReference type="ChEBI" id="CHEBI:15378"/>
        <dbReference type="ChEBI" id="CHEBI:57597"/>
        <dbReference type="ChEBI" id="CHEBI:58332"/>
        <dbReference type="ChEBI" id="CHEBI:60110"/>
        <dbReference type="ChEBI" id="CHEBI:60377"/>
        <dbReference type="EC" id="2.7.8.5"/>
    </reaction>
</comment>
<evidence type="ECO:0000256" key="11">
    <source>
        <dbReference type="ARBA" id="ARBA00023136"/>
    </source>
</evidence>
<evidence type="ECO:0000256" key="10">
    <source>
        <dbReference type="ARBA" id="ARBA00023098"/>
    </source>
</evidence>
<feature type="transmembrane region" description="Helical" evidence="16">
    <location>
        <begin position="130"/>
        <end position="149"/>
    </location>
</feature>
<dbReference type="InterPro" id="IPR004570">
    <property type="entry name" value="Phosphatidylglycerol_P_synth"/>
</dbReference>
<dbReference type="InterPro" id="IPR043130">
    <property type="entry name" value="CDP-OH_PTrfase_TM_dom"/>
</dbReference>
<dbReference type="OrthoDB" id="9796672at2"/>
<evidence type="ECO:0000256" key="3">
    <source>
        <dbReference type="ARBA" id="ARBA00010441"/>
    </source>
</evidence>
<dbReference type="Proteomes" id="UP000236728">
    <property type="component" value="Unassembled WGS sequence"/>
</dbReference>
<evidence type="ECO:0000256" key="14">
    <source>
        <dbReference type="ARBA" id="ARBA00048586"/>
    </source>
</evidence>
<gene>
    <name evidence="17" type="ORF">SAMN05421819_2961</name>
</gene>
<keyword evidence="6" id="KW-0444">Lipid biosynthesis</keyword>